<protein>
    <submittedName>
        <fullName evidence="2">DUF1573 domain-containing protein</fullName>
    </submittedName>
</protein>
<dbReference type="Pfam" id="PF07610">
    <property type="entry name" value="DUF1573"/>
    <property type="match status" value="1"/>
</dbReference>
<reference evidence="2" key="1">
    <citation type="submission" date="2021-07" db="EMBL/GenBank/DDBJ databases">
        <title>Aureisphaera sp. CAU 1614 isolated from sea sediment.</title>
        <authorList>
            <person name="Kim W."/>
        </authorList>
    </citation>
    <scope>NUCLEOTIDE SEQUENCE</scope>
    <source>
        <strain evidence="2">CAU 1614</strain>
    </source>
</reference>
<keyword evidence="3" id="KW-1185">Reference proteome</keyword>
<keyword evidence="1" id="KW-0732">Signal</keyword>
<dbReference type="InterPro" id="IPR011467">
    <property type="entry name" value="DUF1573"/>
</dbReference>
<evidence type="ECO:0000313" key="2">
    <source>
        <dbReference type="EMBL" id="MBW2937403.1"/>
    </source>
</evidence>
<dbReference type="AlphaFoldDB" id="A0A9X1FND5"/>
<dbReference type="PANTHER" id="PTHR37833:SF1">
    <property type="entry name" value="SIGNAL PEPTIDE PROTEIN"/>
    <property type="match status" value="1"/>
</dbReference>
<gene>
    <name evidence="2" type="ORF">KXJ69_04760</name>
</gene>
<dbReference type="Proteomes" id="UP001138686">
    <property type="component" value="Unassembled WGS sequence"/>
</dbReference>
<proteinExistence type="predicted"/>
<accession>A0A9X1FND5</accession>
<evidence type="ECO:0000313" key="3">
    <source>
        <dbReference type="Proteomes" id="UP001138686"/>
    </source>
</evidence>
<organism evidence="2 3">
    <name type="scientific">Halomarinibacterium sedimenti</name>
    <dbReference type="NCBI Taxonomy" id="2857106"/>
    <lineage>
        <taxon>Bacteria</taxon>
        <taxon>Pseudomonadati</taxon>
        <taxon>Bacteroidota</taxon>
        <taxon>Flavobacteriia</taxon>
        <taxon>Flavobacteriales</taxon>
        <taxon>Flavobacteriaceae</taxon>
        <taxon>Halomarinibacterium</taxon>
    </lineage>
</organism>
<dbReference type="EMBL" id="JAHWDP010000002">
    <property type="protein sequence ID" value="MBW2937403.1"/>
    <property type="molecule type" value="Genomic_DNA"/>
</dbReference>
<dbReference type="PANTHER" id="PTHR37833">
    <property type="entry name" value="LIPOPROTEIN-RELATED"/>
    <property type="match status" value="1"/>
</dbReference>
<evidence type="ECO:0000256" key="1">
    <source>
        <dbReference type="SAM" id="SignalP"/>
    </source>
</evidence>
<feature type="signal peptide" evidence="1">
    <location>
        <begin position="1"/>
        <end position="19"/>
    </location>
</feature>
<sequence length="139" mass="15017">MTKNVLIVFVFLVTSALFAQETKQKENKGVFTFESTVIDYGNIEYNSDGVRAFTFTNTGNAPIIITQVKGSCGCTVPTKPDGPIMPGETAEIGVKYATNRVGQFTKTVTVTSNASEPTIVLKIKGKVLPEKEKGTSDME</sequence>
<name>A0A9X1FND5_9FLAO</name>
<feature type="chain" id="PRO_5040942329" evidence="1">
    <location>
        <begin position="20"/>
        <end position="139"/>
    </location>
</feature>
<comment type="caution">
    <text evidence="2">The sequence shown here is derived from an EMBL/GenBank/DDBJ whole genome shotgun (WGS) entry which is preliminary data.</text>
</comment>